<keyword evidence="1" id="KW-0472">Membrane</keyword>
<feature type="transmembrane region" description="Helical" evidence="1">
    <location>
        <begin position="56"/>
        <end position="72"/>
    </location>
</feature>
<dbReference type="KEGG" id="fla:SY85_11020"/>
<evidence type="ECO:0000313" key="2">
    <source>
        <dbReference type="EMBL" id="ANE50954.1"/>
    </source>
</evidence>
<organism evidence="2 3">
    <name type="scientific">Flavisolibacter tropicus</name>
    <dbReference type="NCBI Taxonomy" id="1492898"/>
    <lineage>
        <taxon>Bacteria</taxon>
        <taxon>Pseudomonadati</taxon>
        <taxon>Bacteroidota</taxon>
        <taxon>Chitinophagia</taxon>
        <taxon>Chitinophagales</taxon>
        <taxon>Chitinophagaceae</taxon>
        <taxon>Flavisolibacter</taxon>
    </lineage>
</organism>
<keyword evidence="1" id="KW-0812">Transmembrane</keyword>
<protein>
    <submittedName>
        <fullName evidence="2">Uncharacterized protein</fullName>
    </submittedName>
</protein>
<accession>A0A172TVP2</accession>
<dbReference type="OrthoDB" id="676313at2"/>
<keyword evidence="1" id="KW-1133">Transmembrane helix</keyword>
<dbReference type="EMBL" id="CP011390">
    <property type="protein sequence ID" value="ANE50954.1"/>
    <property type="molecule type" value="Genomic_DNA"/>
</dbReference>
<keyword evidence="3" id="KW-1185">Reference proteome</keyword>
<reference evidence="3" key="1">
    <citation type="submission" date="2015-01" db="EMBL/GenBank/DDBJ databases">
        <title>Flavisolibacter sp./LCS9/ whole genome sequencing.</title>
        <authorList>
            <person name="Kim M.K."/>
            <person name="Srinivasan S."/>
            <person name="Lee J.-J."/>
        </authorList>
    </citation>
    <scope>NUCLEOTIDE SEQUENCE [LARGE SCALE GENOMIC DNA]</scope>
    <source>
        <strain evidence="3">LCS9</strain>
    </source>
</reference>
<gene>
    <name evidence="2" type="ORF">SY85_11020</name>
</gene>
<dbReference type="AlphaFoldDB" id="A0A172TVP2"/>
<evidence type="ECO:0000256" key="1">
    <source>
        <dbReference type="SAM" id="Phobius"/>
    </source>
</evidence>
<feature type="transmembrane region" description="Helical" evidence="1">
    <location>
        <begin position="18"/>
        <end position="36"/>
    </location>
</feature>
<proteinExistence type="predicted"/>
<dbReference type="RefSeq" id="WP_066404458.1">
    <property type="nucleotide sequence ID" value="NZ_CP011390.1"/>
</dbReference>
<reference evidence="2 3" key="2">
    <citation type="journal article" date="2016" name="Int. J. Syst. Evol. Microbiol.">
        <title>Flavisolibacter tropicus sp. nov., isolated from tropical soil.</title>
        <authorList>
            <person name="Lee J.J."/>
            <person name="Kang M.S."/>
            <person name="Kim G.S."/>
            <person name="Lee C.S."/>
            <person name="Lim S."/>
            <person name="Lee J."/>
            <person name="Roh S.H."/>
            <person name="Kang H."/>
            <person name="Ha J.M."/>
            <person name="Bae S."/>
            <person name="Jung H.Y."/>
            <person name="Kim M.K."/>
        </authorList>
    </citation>
    <scope>NUCLEOTIDE SEQUENCE [LARGE SCALE GENOMIC DNA]</scope>
    <source>
        <strain evidence="2 3">LCS9</strain>
    </source>
</reference>
<name>A0A172TVP2_9BACT</name>
<dbReference type="STRING" id="1492898.SY85_11020"/>
<dbReference type="Proteomes" id="UP000077177">
    <property type="component" value="Chromosome"/>
</dbReference>
<evidence type="ECO:0000313" key="3">
    <source>
        <dbReference type="Proteomes" id="UP000077177"/>
    </source>
</evidence>
<sequence length="80" mass="9595">MEDYEKQRRHKATGIRSVLDYVMGFLLLGIGIYFLIYERMGWTLMNRPPSDMDKLFGGLLVVYGIWRIYRGYKKNYYKGE</sequence>